<keyword evidence="1" id="KW-0175">Coiled coil</keyword>
<dbReference type="EMBL" id="JRES01000682">
    <property type="protein sequence ID" value="KNC29186.1"/>
    <property type="molecule type" value="Genomic_DNA"/>
</dbReference>
<feature type="domain" description="DUF4806" evidence="2">
    <location>
        <begin position="86"/>
        <end position="161"/>
    </location>
</feature>
<evidence type="ECO:0000313" key="4">
    <source>
        <dbReference type="Proteomes" id="UP000037069"/>
    </source>
</evidence>
<dbReference type="AlphaFoldDB" id="A0A0L0CAA6"/>
<gene>
    <name evidence="3" type="ORF">FF38_07024</name>
</gene>
<dbReference type="Proteomes" id="UP000037069">
    <property type="component" value="Unassembled WGS sequence"/>
</dbReference>
<reference evidence="3 4" key="1">
    <citation type="journal article" date="2015" name="Nat. Commun.">
        <title>Lucilia cuprina genome unlocks parasitic fly biology to underpin future interventions.</title>
        <authorList>
            <person name="Anstead C.A."/>
            <person name="Korhonen P.K."/>
            <person name="Young N.D."/>
            <person name="Hall R.S."/>
            <person name="Jex A.R."/>
            <person name="Murali S.C."/>
            <person name="Hughes D.S."/>
            <person name="Lee S.F."/>
            <person name="Perry T."/>
            <person name="Stroehlein A.J."/>
            <person name="Ansell B.R."/>
            <person name="Breugelmans B."/>
            <person name="Hofmann A."/>
            <person name="Qu J."/>
            <person name="Dugan S."/>
            <person name="Lee S.L."/>
            <person name="Chao H."/>
            <person name="Dinh H."/>
            <person name="Han Y."/>
            <person name="Doddapaneni H.V."/>
            <person name="Worley K.C."/>
            <person name="Muzny D.M."/>
            <person name="Ioannidis P."/>
            <person name="Waterhouse R.M."/>
            <person name="Zdobnov E.M."/>
            <person name="James P.J."/>
            <person name="Bagnall N.H."/>
            <person name="Kotze A.C."/>
            <person name="Gibbs R.A."/>
            <person name="Richards S."/>
            <person name="Batterham P."/>
            <person name="Gasser R.B."/>
        </authorList>
    </citation>
    <scope>NUCLEOTIDE SEQUENCE [LARGE SCALE GENOMIC DNA]</scope>
    <source>
        <strain evidence="3 4">LS</strain>
        <tissue evidence="3">Full body</tissue>
    </source>
</reference>
<dbReference type="OrthoDB" id="8012890at2759"/>
<protein>
    <recommendedName>
        <fullName evidence="2">DUF4806 domain-containing protein</fullName>
    </recommendedName>
</protein>
<keyword evidence="4" id="KW-1185">Reference proteome</keyword>
<sequence length="213" mass="24793">MSSKPKKSKHSSSTDIHIMLEDIHADLQKIKENLVKNQKEVEEYKKSMFEKIEKQNNGVCEVLAEHSVCLKSIVSSFWNTPKYIKQFPIKSEEELLKWEDGINEENKDEMVKTLNAIMGEKGLCKGLPLIIHKKLLLKYNLNGTHNKKGLKFFKNVMDVLFLSYTSSSVNKCEPNTFEKEIRLALRKIKNRHFKDAFDEKKREMKKNADTTAE</sequence>
<dbReference type="InterPro" id="IPR032071">
    <property type="entry name" value="DUF4806"/>
</dbReference>
<proteinExistence type="predicted"/>
<dbReference type="Pfam" id="PF16064">
    <property type="entry name" value="DUF4806"/>
    <property type="match status" value="1"/>
</dbReference>
<accession>A0A0L0CAA6</accession>
<evidence type="ECO:0000259" key="2">
    <source>
        <dbReference type="Pfam" id="PF16064"/>
    </source>
</evidence>
<comment type="caution">
    <text evidence="3">The sequence shown here is derived from an EMBL/GenBank/DDBJ whole genome shotgun (WGS) entry which is preliminary data.</text>
</comment>
<name>A0A0L0CAA6_LUCCU</name>
<feature type="coiled-coil region" evidence="1">
    <location>
        <begin position="20"/>
        <end position="47"/>
    </location>
</feature>
<organism evidence="3 4">
    <name type="scientific">Lucilia cuprina</name>
    <name type="common">Green bottle fly</name>
    <name type="synonym">Australian sheep blowfly</name>
    <dbReference type="NCBI Taxonomy" id="7375"/>
    <lineage>
        <taxon>Eukaryota</taxon>
        <taxon>Metazoa</taxon>
        <taxon>Ecdysozoa</taxon>
        <taxon>Arthropoda</taxon>
        <taxon>Hexapoda</taxon>
        <taxon>Insecta</taxon>
        <taxon>Pterygota</taxon>
        <taxon>Neoptera</taxon>
        <taxon>Endopterygota</taxon>
        <taxon>Diptera</taxon>
        <taxon>Brachycera</taxon>
        <taxon>Muscomorpha</taxon>
        <taxon>Oestroidea</taxon>
        <taxon>Calliphoridae</taxon>
        <taxon>Luciliinae</taxon>
        <taxon>Lucilia</taxon>
    </lineage>
</organism>
<evidence type="ECO:0000313" key="3">
    <source>
        <dbReference type="EMBL" id="KNC29186.1"/>
    </source>
</evidence>
<evidence type="ECO:0000256" key="1">
    <source>
        <dbReference type="SAM" id="Coils"/>
    </source>
</evidence>